<dbReference type="SUPFAM" id="SSF49854">
    <property type="entry name" value="Spermadhesin, CUB domain"/>
    <property type="match status" value="1"/>
</dbReference>
<proteinExistence type="predicted"/>
<feature type="non-terminal residue" evidence="4">
    <location>
        <position position="1"/>
    </location>
</feature>
<dbReference type="CDD" id="cd00041">
    <property type="entry name" value="CUB"/>
    <property type="match status" value="1"/>
</dbReference>
<evidence type="ECO:0000256" key="1">
    <source>
        <dbReference type="ARBA" id="ARBA00023157"/>
    </source>
</evidence>
<dbReference type="Pfam" id="PF00431">
    <property type="entry name" value="CUB"/>
    <property type="match status" value="1"/>
</dbReference>
<reference evidence="4 5" key="1">
    <citation type="submission" date="2024-05" db="EMBL/GenBank/DDBJ databases">
        <title>Genome sequencing and assembly of Indian major carp, Cirrhinus mrigala (Hamilton, 1822).</title>
        <authorList>
            <person name="Mohindra V."/>
            <person name="Chowdhury L.M."/>
            <person name="Lal K."/>
            <person name="Jena J.K."/>
        </authorList>
    </citation>
    <scope>NUCLEOTIDE SEQUENCE [LARGE SCALE GENOMIC DNA]</scope>
    <source>
        <strain evidence="4">CM1030</strain>
        <tissue evidence="4">Blood</tissue>
    </source>
</reference>
<comment type="caution">
    <text evidence="2">Lacks conserved residue(s) required for the propagation of feature annotation.</text>
</comment>
<protein>
    <recommendedName>
        <fullName evidence="3">CUB domain-containing protein</fullName>
    </recommendedName>
</protein>
<gene>
    <name evidence="4" type="ORF">M9458_038224</name>
</gene>
<evidence type="ECO:0000313" key="4">
    <source>
        <dbReference type="EMBL" id="KAL0166380.1"/>
    </source>
</evidence>
<sequence>AIHDYLEIRSGPSETGTVIDRFSGPQIPESLFSTTHETSFFFHSDYSQNKPGFHITYQ</sequence>
<accession>A0ABD0NXX9</accession>
<comment type="caution">
    <text evidence="4">The sequence shown here is derived from an EMBL/GenBank/DDBJ whole genome shotgun (WGS) entry which is preliminary data.</text>
</comment>
<dbReference type="AlphaFoldDB" id="A0ABD0NXX9"/>
<dbReference type="InterPro" id="IPR035914">
    <property type="entry name" value="Sperma_CUB_dom_sf"/>
</dbReference>
<dbReference type="EMBL" id="JAMKFB020000019">
    <property type="protein sequence ID" value="KAL0166380.1"/>
    <property type="molecule type" value="Genomic_DNA"/>
</dbReference>
<organism evidence="4 5">
    <name type="scientific">Cirrhinus mrigala</name>
    <name type="common">Mrigala</name>
    <dbReference type="NCBI Taxonomy" id="683832"/>
    <lineage>
        <taxon>Eukaryota</taxon>
        <taxon>Metazoa</taxon>
        <taxon>Chordata</taxon>
        <taxon>Craniata</taxon>
        <taxon>Vertebrata</taxon>
        <taxon>Euteleostomi</taxon>
        <taxon>Actinopterygii</taxon>
        <taxon>Neopterygii</taxon>
        <taxon>Teleostei</taxon>
        <taxon>Ostariophysi</taxon>
        <taxon>Cypriniformes</taxon>
        <taxon>Cyprinidae</taxon>
        <taxon>Labeoninae</taxon>
        <taxon>Labeonini</taxon>
        <taxon>Cirrhinus</taxon>
    </lineage>
</organism>
<name>A0ABD0NXX9_CIRMR</name>
<dbReference type="PROSITE" id="PS01180">
    <property type="entry name" value="CUB"/>
    <property type="match status" value="1"/>
</dbReference>
<evidence type="ECO:0000259" key="3">
    <source>
        <dbReference type="PROSITE" id="PS01180"/>
    </source>
</evidence>
<evidence type="ECO:0000313" key="5">
    <source>
        <dbReference type="Proteomes" id="UP001529510"/>
    </source>
</evidence>
<dbReference type="InterPro" id="IPR000859">
    <property type="entry name" value="CUB_dom"/>
</dbReference>
<keyword evidence="1" id="KW-1015">Disulfide bond</keyword>
<keyword evidence="5" id="KW-1185">Reference proteome</keyword>
<evidence type="ECO:0000256" key="2">
    <source>
        <dbReference type="PROSITE-ProRule" id="PRU00059"/>
    </source>
</evidence>
<dbReference type="Gene3D" id="2.60.120.290">
    <property type="entry name" value="Spermadhesin, CUB domain"/>
    <property type="match status" value="1"/>
</dbReference>
<dbReference type="Proteomes" id="UP001529510">
    <property type="component" value="Unassembled WGS sequence"/>
</dbReference>
<feature type="non-terminal residue" evidence="4">
    <location>
        <position position="58"/>
    </location>
</feature>
<feature type="domain" description="CUB" evidence="3">
    <location>
        <begin position="1"/>
        <end position="58"/>
    </location>
</feature>